<reference evidence="1" key="1">
    <citation type="submission" date="2021-01" db="EMBL/GenBank/DDBJ databases">
        <title>Whole genome shotgun sequence of Spirilliplanes yamanashiensis NBRC 15828.</title>
        <authorList>
            <person name="Komaki H."/>
            <person name="Tamura T."/>
        </authorList>
    </citation>
    <scope>NUCLEOTIDE SEQUENCE</scope>
    <source>
        <strain evidence="1">NBRC 15828</strain>
    </source>
</reference>
<organism evidence="1 2">
    <name type="scientific">Spirilliplanes yamanashiensis</name>
    <dbReference type="NCBI Taxonomy" id="42233"/>
    <lineage>
        <taxon>Bacteria</taxon>
        <taxon>Bacillati</taxon>
        <taxon>Actinomycetota</taxon>
        <taxon>Actinomycetes</taxon>
        <taxon>Micromonosporales</taxon>
        <taxon>Micromonosporaceae</taxon>
        <taxon>Spirilliplanes</taxon>
    </lineage>
</organism>
<dbReference type="EMBL" id="BOOY01000008">
    <property type="protein sequence ID" value="GIJ02313.1"/>
    <property type="molecule type" value="Genomic_DNA"/>
</dbReference>
<dbReference type="InterPro" id="IPR025459">
    <property type="entry name" value="DUF4279"/>
</dbReference>
<dbReference type="Proteomes" id="UP000652013">
    <property type="component" value="Unassembled WGS sequence"/>
</dbReference>
<name>A0A8J3Y5U6_9ACTN</name>
<sequence>MSGSDGVWERPPRYAGLVIFSRRLTPAQITAVLGVQPDYCHATGDIPRGLRHPRPARDAVWAIEEVGDAGRPLSAVVEAAVRRAVPLRSSLRELAVQDPDVGITLDVVHTIGPDDEGGLGFGLLPDQVAFLADVGALLDVDQYRGW</sequence>
<protein>
    <recommendedName>
        <fullName evidence="3">DUF4279 domain-containing protein</fullName>
    </recommendedName>
</protein>
<evidence type="ECO:0000313" key="2">
    <source>
        <dbReference type="Proteomes" id="UP000652013"/>
    </source>
</evidence>
<dbReference type="RefSeq" id="WP_203937597.1">
    <property type="nucleotide sequence ID" value="NZ_BAAAGJ010000012.1"/>
</dbReference>
<proteinExistence type="predicted"/>
<comment type="caution">
    <text evidence="1">The sequence shown here is derived from an EMBL/GenBank/DDBJ whole genome shotgun (WGS) entry which is preliminary data.</text>
</comment>
<accession>A0A8J3Y5U6</accession>
<keyword evidence="2" id="KW-1185">Reference proteome</keyword>
<evidence type="ECO:0000313" key="1">
    <source>
        <dbReference type="EMBL" id="GIJ02313.1"/>
    </source>
</evidence>
<evidence type="ECO:0008006" key="3">
    <source>
        <dbReference type="Google" id="ProtNLM"/>
    </source>
</evidence>
<dbReference type="AlphaFoldDB" id="A0A8J3Y5U6"/>
<gene>
    <name evidence="1" type="ORF">Sya03_16650</name>
</gene>
<dbReference type="Pfam" id="PF14106">
    <property type="entry name" value="DUF4279"/>
    <property type="match status" value="1"/>
</dbReference>